<reference evidence="1" key="2">
    <citation type="journal article" date="2015" name="Data Brief">
        <title>Shoot transcriptome of the giant reed, Arundo donax.</title>
        <authorList>
            <person name="Barrero R.A."/>
            <person name="Guerrero F.D."/>
            <person name="Moolhuijzen P."/>
            <person name="Goolsby J.A."/>
            <person name="Tidwell J."/>
            <person name="Bellgard S.E."/>
            <person name="Bellgard M.I."/>
        </authorList>
    </citation>
    <scope>NUCLEOTIDE SEQUENCE</scope>
    <source>
        <tissue evidence="1">Shoot tissue taken approximately 20 cm above the soil surface</tissue>
    </source>
</reference>
<accession>A0A0A8Z2J5</accession>
<protein>
    <submittedName>
        <fullName evidence="1">Uncharacterized protein</fullName>
    </submittedName>
</protein>
<proteinExistence type="predicted"/>
<dbReference type="EMBL" id="GBRH01264869">
    <property type="protein sequence ID" value="JAD33026.1"/>
    <property type="molecule type" value="Transcribed_RNA"/>
</dbReference>
<name>A0A0A8Z2J5_ARUDO</name>
<organism evidence="1">
    <name type="scientific">Arundo donax</name>
    <name type="common">Giant reed</name>
    <name type="synonym">Donax arundinaceus</name>
    <dbReference type="NCBI Taxonomy" id="35708"/>
    <lineage>
        <taxon>Eukaryota</taxon>
        <taxon>Viridiplantae</taxon>
        <taxon>Streptophyta</taxon>
        <taxon>Embryophyta</taxon>
        <taxon>Tracheophyta</taxon>
        <taxon>Spermatophyta</taxon>
        <taxon>Magnoliopsida</taxon>
        <taxon>Liliopsida</taxon>
        <taxon>Poales</taxon>
        <taxon>Poaceae</taxon>
        <taxon>PACMAD clade</taxon>
        <taxon>Arundinoideae</taxon>
        <taxon>Arundineae</taxon>
        <taxon>Arundo</taxon>
    </lineage>
</organism>
<evidence type="ECO:0000313" key="1">
    <source>
        <dbReference type="EMBL" id="JAD33026.1"/>
    </source>
</evidence>
<dbReference type="AlphaFoldDB" id="A0A0A8Z2J5"/>
<reference evidence="1" key="1">
    <citation type="submission" date="2014-09" db="EMBL/GenBank/DDBJ databases">
        <authorList>
            <person name="Magalhaes I.L.F."/>
            <person name="Oliveira U."/>
            <person name="Santos F.R."/>
            <person name="Vidigal T.H.D.A."/>
            <person name="Brescovit A.D."/>
            <person name="Santos A.J."/>
        </authorList>
    </citation>
    <scope>NUCLEOTIDE SEQUENCE</scope>
    <source>
        <tissue evidence="1">Shoot tissue taken approximately 20 cm above the soil surface</tissue>
    </source>
</reference>
<sequence>MITLEAERCKGHTKDNPKDAEFLNVPLVNYLQMQIFFGNGVATGRFVMGSNEPLRVPFIEPETIDVDTDACSGLPD</sequence>